<dbReference type="PANTHER" id="PTHR12001:SF85">
    <property type="entry name" value="SHORT CHAIN ISOPRENYL DIPHOSPHATE SYNTHASE"/>
    <property type="match status" value="1"/>
</dbReference>
<dbReference type="Pfam" id="PF00348">
    <property type="entry name" value="polyprenyl_synt"/>
    <property type="match status" value="1"/>
</dbReference>
<dbReference type="RefSeq" id="WP_135972987.1">
    <property type="nucleotide sequence ID" value="NZ_CP039291.1"/>
</dbReference>
<comment type="cofactor">
    <cofactor evidence="1">
        <name>Mg(2+)</name>
        <dbReference type="ChEBI" id="CHEBI:18420"/>
    </cofactor>
</comment>
<dbReference type="GO" id="GO:0008299">
    <property type="term" value="P:isoprenoid biosynthetic process"/>
    <property type="evidence" value="ECO:0007669"/>
    <property type="project" value="InterPro"/>
</dbReference>
<accession>A0A4P7SGB9</accession>
<evidence type="ECO:0000313" key="9">
    <source>
        <dbReference type="Proteomes" id="UP000296469"/>
    </source>
</evidence>
<evidence type="ECO:0000256" key="3">
    <source>
        <dbReference type="ARBA" id="ARBA00022679"/>
    </source>
</evidence>
<keyword evidence="9" id="KW-1185">Reference proteome</keyword>
<evidence type="ECO:0000256" key="4">
    <source>
        <dbReference type="ARBA" id="ARBA00022723"/>
    </source>
</evidence>
<name>A0A4P7SGB9_9CELL</name>
<dbReference type="PROSITE" id="PS00723">
    <property type="entry name" value="POLYPRENYL_SYNTHASE_1"/>
    <property type="match status" value="1"/>
</dbReference>
<dbReference type="InterPro" id="IPR033749">
    <property type="entry name" value="Polyprenyl_synt_CS"/>
</dbReference>
<dbReference type="GO" id="GO:0046872">
    <property type="term" value="F:metal ion binding"/>
    <property type="evidence" value="ECO:0007669"/>
    <property type="project" value="UniProtKB-KW"/>
</dbReference>
<feature type="region of interest" description="Disordered" evidence="7">
    <location>
        <begin position="1"/>
        <end position="26"/>
    </location>
</feature>
<comment type="similarity">
    <text evidence="2 6">Belongs to the FPP/GGPP synthase family.</text>
</comment>
<reference evidence="8 9" key="1">
    <citation type="submission" date="2019-04" db="EMBL/GenBank/DDBJ databases">
        <title>Isolation and identification of Cellulomonas shaoxiangyii sp. Nov. isolated from feces of the Tibetan antelopes (Pantholops hodgsonii) in the Qinghai-Tibet plateau of China.</title>
        <authorList>
            <person name="Tian Z."/>
        </authorList>
    </citation>
    <scope>NUCLEOTIDE SEQUENCE [LARGE SCALE GENOMIC DNA]</scope>
    <source>
        <strain evidence="8 9">Z28</strain>
    </source>
</reference>
<evidence type="ECO:0000313" key="8">
    <source>
        <dbReference type="EMBL" id="QCB92658.1"/>
    </source>
</evidence>
<keyword evidence="4" id="KW-0479">Metal-binding</keyword>
<dbReference type="KEGG" id="celz:E5225_02935"/>
<organism evidence="8 9">
    <name type="scientific">Cellulomonas shaoxiangyii</name>
    <dbReference type="NCBI Taxonomy" id="2566013"/>
    <lineage>
        <taxon>Bacteria</taxon>
        <taxon>Bacillati</taxon>
        <taxon>Actinomycetota</taxon>
        <taxon>Actinomycetes</taxon>
        <taxon>Micrococcales</taxon>
        <taxon>Cellulomonadaceae</taxon>
        <taxon>Cellulomonas</taxon>
    </lineage>
</organism>
<sequence length="409" mass="41846">MDERDAQDGTAVGDAPTGLAGRGLVAPGGTAAAADLRGAHARDAQAPGAHARDAQARAALAHRVEHVTAAAERLLVQAVEDRVRHGRDLAPEHGRLWSDLGSVLGGKLMRPRLTVTAYLGLGGTDVDAVAPVAAAQEMLHTAMLVHDDLLDHDEVRRGRPNVAGVTRARLAAAGVTGTAQHEQAGAAALLAGDAALAQAFALVAGAAVPAHLVGELVRLLAAGVDTTVAGELLDVRAEVQALADVDTLLVAQLKTAAYSFRVPLESGAVLAGASRAHRIALALVGTALGLAYQLTDDDLGVFGDPAATGKSVLSDLRSGKRTELLRLTWARTGASGRAVLRAHVGLSDLDDAGAARVRDVMRSCGALDEARALTRRTAGIARTLATTTLPEPLAGYLAGVVDDLVARGH</sequence>
<gene>
    <name evidence="8" type="ORF">E5225_02935</name>
</gene>
<dbReference type="GO" id="GO:0004659">
    <property type="term" value="F:prenyltransferase activity"/>
    <property type="evidence" value="ECO:0007669"/>
    <property type="project" value="InterPro"/>
</dbReference>
<dbReference type="SFLD" id="SFLDS00005">
    <property type="entry name" value="Isoprenoid_Synthase_Type_I"/>
    <property type="match status" value="1"/>
</dbReference>
<protein>
    <submittedName>
        <fullName evidence="8">Polyprenyl synthetase family protein</fullName>
    </submittedName>
</protein>
<dbReference type="InterPro" id="IPR008949">
    <property type="entry name" value="Isoprenoid_synthase_dom_sf"/>
</dbReference>
<dbReference type="OrthoDB" id="4497239at2"/>
<evidence type="ECO:0000256" key="1">
    <source>
        <dbReference type="ARBA" id="ARBA00001946"/>
    </source>
</evidence>
<dbReference type="Gene3D" id="1.10.600.10">
    <property type="entry name" value="Farnesyl Diphosphate Synthase"/>
    <property type="match status" value="1"/>
</dbReference>
<dbReference type="SUPFAM" id="SSF48576">
    <property type="entry name" value="Terpenoid synthases"/>
    <property type="match status" value="1"/>
</dbReference>
<evidence type="ECO:0000256" key="7">
    <source>
        <dbReference type="SAM" id="MobiDB-lite"/>
    </source>
</evidence>
<keyword evidence="3 6" id="KW-0808">Transferase</keyword>
<dbReference type="Proteomes" id="UP000296469">
    <property type="component" value="Chromosome"/>
</dbReference>
<proteinExistence type="inferred from homology"/>
<evidence type="ECO:0000256" key="5">
    <source>
        <dbReference type="ARBA" id="ARBA00022842"/>
    </source>
</evidence>
<dbReference type="PANTHER" id="PTHR12001">
    <property type="entry name" value="GERANYLGERANYL PYROPHOSPHATE SYNTHASE"/>
    <property type="match status" value="1"/>
</dbReference>
<evidence type="ECO:0000256" key="2">
    <source>
        <dbReference type="ARBA" id="ARBA00006706"/>
    </source>
</evidence>
<evidence type="ECO:0000256" key="6">
    <source>
        <dbReference type="RuleBase" id="RU004466"/>
    </source>
</evidence>
<dbReference type="AlphaFoldDB" id="A0A4P7SGB9"/>
<dbReference type="InterPro" id="IPR000092">
    <property type="entry name" value="Polyprenyl_synt"/>
</dbReference>
<dbReference type="EMBL" id="CP039291">
    <property type="protein sequence ID" value="QCB92658.1"/>
    <property type="molecule type" value="Genomic_DNA"/>
</dbReference>
<keyword evidence="5" id="KW-0460">Magnesium</keyword>